<sequence length="83" mass="9169">MGQSAQLAEVDRNYDAFVRNLSMYLQDHRGAFALMKNANVIGFYGKPGDAFREGAARFPDGIFSIQEVTDEPIDLGFLSHVGN</sequence>
<name>A0ABT8YCF4_9SPHN</name>
<accession>A0ABT8YCF4</accession>
<dbReference type="EMBL" id="JAUOTP010000008">
    <property type="protein sequence ID" value="MDO6416026.1"/>
    <property type="molecule type" value="Genomic_DNA"/>
</dbReference>
<comment type="caution">
    <text evidence="1">The sequence shown here is derived from an EMBL/GenBank/DDBJ whole genome shotgun (WGS) entry which is preliminary data.</text>
</comment>
<keyword evidence="2" id="KW-1185">Reference proteome</keyword>
<protein>
    <submittedName>
        <fullName evidence="1">Uncharacterized protein</fullName>
    </submittedName>
</protein>
<dbReference type="Proteomes" id="UP001169764">
    <property type="component" value="Unassembled WGS sequence"/>
</dbReference>
<gene>
    <name evidence="1" type="ORF">Q4F19_16670</name>
</gene>
<evidence type="ECO:0000313" key="1">
    <source>
        <dbReference type="EMBL" id="MDO6416026.1"/>
    </source>
</evidence>
<organism evidence="1 2">
    <name type="scientific">Sphingomonas natans</name>
    <dbReference type="NCBI Taxonomy" id="3063330"/>
    <lineage>
        <taxon>Bacteria</taxon>
        <taxon>Pseudomonadati</taxon>
        <taxon>Pseudomonadota</taxon>
        <taxon>Alphaproteobacteria</taxon>
        <taxon>Sphingomonadales</taxon>
        <taxon>Sphingomonadaceae</taxon>
        <taxon>Sphingomonas</taxon>
    </lineage>
</organism>
<reference evidence="1" key="1">
    <citation type="submission" date="2023-07" db="EMBL/GenBank/DDBJ databases">
        <authorList>
            <person name="Kim M."/>
        </authorList>
    </citation>
    <scope>NUCLEOTIDE SEQUENCE</scope>
    <source>
        <strain evidence="1">BIUV-7</strain>
    </source>
</reference>
<evidence type="ECO:0000313" key="2">
    <source>
        <dbReference type="Proteomes" id="UP001169764"/>
    </source>
</evidence>
<proteinExistence type="predicted"/>
<dbReference type="RefSeq" id="WP_303544903.1">
    <property type="nucleotide sequence ID" value="NZ_JAUOTP010000008.1"/>
</dbReference>